<dbReference type="Proteomes" id="UP000276984">
    <property type="component" value="Chromosome"/>
</dbReference>
<keyword evidence="3" id="KW-1185">Reference proteome</keyword>
<evidence type="ECO:0000313" key="3">
    <source>
        <dbReference type="Proteomes" id="UP000276984"/>
    </source>
</evidence>
<dbReference type="EMBL" id="CP032707">
    <property type="protein sequence ID" value="AYG95950.1"/>
    <property type="molecule type" value="Genomic_DNA"/>
</dbReference>
<dbReference type="RefSeq" id="WP_121483083.1">
    <property type="nucleotide sequence ID" value="NZ_CP032707.1"/>
</dbReference>
<feature type="region of interest" description="Disordered" evidence="1">
    <location>
        <begin position="1"/>
        <end position="31"/>
    </location>
</feature>
<feature type="region of interest" description="Disordered" evidence="1">
    <location>
        <begin position="51"/>
        <end position="109"/>
    </location>
</feature>
<accession>A0A494RMG8</accession>
<name>A0A494RMG8_9CAUL</name>
<organism evidence="2 3">
    <name type="scientific">Brevundimonas naejangsanensis</name>
    <dbReference type="NCBI Taxonomy" id="588932"/>
    <lineage>
        <taxon>Bacteria</taxon>
        <taxon>Pseudomonadati</taxon>
        <taxon>Pseudomonadota</taxon>
        <taxon>Alphaproteobacteria</taxon>
        <taxon>Caulobacterales</taxon>
        <taxon>Caulobacteraceae</taxon>
        <taxon>Brevundimonas</taxon>
    </lineage>
</organism>
<feature type="compositionally biased region" description="Basic and acidic residues" evidence="1">
    <location>
        <begin position="73"/>
        <end position="89"/>
    </location>
</feature>
<sequence>MRNGGAAPVQAQPFEKAEQQEADDAEAHGCAYPEAVPALGLRQERLQIQVAILEPQHDQGAGDQADADQPMSNHDDGAHAAGRRSEGLHDGPAGITASAAGMRLPPQRP</sequence>
<gene>
    <name evidence="2" type="ORF">D8I30_12780</name>
</gene>
<protein>
    <submittedName>
        <fullName evidence="2">Uncharacterized protein</fullName>
    </submittedName>
</protein>
<evidence type="ECO:0000313" key="2">
    <source>
        <dbReference type="EMBL" id="AYG95950.1"/>
    </source>
</evidence>
<evidence type="ECO:0000256" key="1">
    <source>
        <dbReference type="SAM" id="MobiDB-lite"/>
    </source>
</evidence>
<feature type="compositionally biased region" description="Low complexity" evidence="1">
    <location>
        <begin position="58"/>
        <end position="69"/>
    </location>
</feature>
<proteinExistence type="predicted"/>
<reference evidence="2 3" key="1">
    <citation type="submission" date="2018-10" db="EMBL/GenBank/DDBJ databases">
        <title>Complete genome sequence of Brevundimonas naejangsanensis BRV3.</title>
        <authorList>
            <person name="Berrios L."/>
            <person name="Ely B."/>
        </authorList>
    </citation>
    <scope>NUCLEOTIDE SEQUENCE [LARGE SCALE GENOMIC DNA]</scope>
    <source>
        <strain evidence="2 3">BRV3</strain>
    </source>
</reference>
<dbReference type="AlphaFoldDB" id="A0A494RMG8"/>